<comment type="caution">
    <text evidence="2">The sequence shown here is derived from an EMBL/GenBank/DDBJ whole genome shotgun (WGS) entry which is preliminary data.</text>
</comment>
<proteinExistence type="predicted"/>
<gene>
    <name evidence="2" type="ORF">KB213_03170</name>
</gene>
<feature type="transmembrane region" description="Helical" evidence="1">
    <location>
        <begin position="131"/>
        <end position="162"/>
    </location>
</feature>
<keyword evidence="3" id="KW-1185">Reference proteome</keyword>
<dbReference type="Proteomes" id="UP000677812">
    <property type="component" value="Unassembled WGS sequence"/>
</dbReference>
<keyword evidence="1" id="KW-0812">Transmembrane</keyword>
<keyword evidence="1" id="KW-0472">Membrane</keyword>
<feature type="transmembrane region" description="Helical" evidence="1">
    <location>
        <begin position="73"/>
        <end position="92"/>
    </location>
</feature>
<dbReference type="RefSeq" id="WP_211680631.1">
    <property type="nucleotide sequence ID" value="NZ_JAGRQH010000002.1"/>
</dbReference>
<feature type="transmembrane region" description="Helical" evidence="1">
    <location>
        <begin position="98"/>
        <end position="119"/>
    </location>
</feature>
<keyword evidence="1" id="KW-1133">Transmembrane helix</keyword>
<name>A0ABS5E579_9PROT</name>
<evidence type="ECO:0000313" key="3">
    <source>
        <dbReference type="Proteomes" id="UP000677812"/>
    </source>
</evidence>
<organism evidence="2 3">
    <name type="scientific">Neokomagataea anthophila</name>
    <dbReference type="NCBI Taxonomy" id="2826925"/>
    <lineage>
        <taxon>Bacteria</taxon>
        <taxon>Pseudomonadati</taxon>
        <taxon>Pseudomonadota</taxon>
        <taxon>Alphaproteobacteria</taxon>
        <taxon>Acetobacterales</taxon>
        <taxon>Acetobacteraceae</taxon>
        <taxon>Neokomagataea</taxon>
    </lineage>
</organism>
<protein>
    <submittedName>
        <fullName evidence="2">Uncharacterized protein</fullName>
    </submittedName>
</protein>
<evidence type="ECO:0000256" key="1">
    <source>
        <dbReference type="SAM" id="Phobius"/>
    </source>
</evidence>
<feature type="transmembrane region" description="Helical" evidence="1">
    <location>
        <begin position="41"/>
        <end position="61"/>
    </location>
</feature>
<accession>A0ABS5E579</accession>
<dbReference type="EMBL" id="JAGRQH010000002">
    <property type="protein sequence ID" value="MBR0559061.1"/>
    <property type="molecule type" value="Genomic_DNA"/>
</dbReference>
<sequence length="175" mass="18018">MILCFGFLLLVALASIGRDGRSLPLYGVMCALAGGTVSTGVLWLSAAVAILMLTVGMWRWLQQFAPHRPGREAAGPVVGAMFLLLALGLSGASVGLAATLATGVVLAGLCGAVSGPVLVQFSGCIRAVSGLLVLACVLHSWVFLCAAIALSGVFVVFGLVLLPRLAWRRVEEEVA</sequence>
<reference evidence="2 3" key="1">
    <citation type="submission" date="2021-04" db="EMBL/GenBank/DDBJ databases">
        <title>The complete genome sequence of Neokomagataea sp. TBRC 2177.</title>
        <authorList>
            <person name="Charoenyingcharoen P."/>
            <person name="Yukphan P."/>
        </authorList>
    </citation>
    <scope>NUCLEOTIDE SEQUENCE [LARGE SCALE GENOMIC DNA]</scope>
    <source>
        <strain evidence="2 3">TBRC 2177</strain>
    </source>
</reference>
<evidence type="ECO:0000313" key="2">
    <source>
        <dbReference type="EMBL" id="MBR0559061.1"/>
    </source>
</evidence>